<evidence type="ECO:0000259" key="1">
    <source>
        <dbReference type="Pfam" id="PF01863"/>
    </source>
</evidence>
<sequence>MERKESGAVGGILYTVYRSNRKTCVVRVTAEGRVEVKAPLRMSRQAIQAFVDSKIAWIERHLVEIDAINRQCERIGWEEGQVLPLLGRNRVVHTAAVGNPIVTDTEVLLPSSHAGSRGALLERLYRQEAREYLTLRTAEKAKEEGFVYRQVKINGAHGRWGSCSAGGNLNFSWLLILVAPDLIDYVILHELCHTIHMNHSQSFWREVGRRMPDYGLRREQLRQEQIKTMYLYKLVQNDKG</sequence>
<dbReference type="EMBL" id="JACRSQ010000011">
    <property type="protein sequence ID" value="MBC8543647.1"/>
    <property type="molecule type" value="Genomic_DNA"/>
</dbReference>
<accession>A0A926HXD5</accession>
<evidence type="ECO:0000313" key="2">
    <source>
        <dbReference type="EMBL" id="MBC8543647.1"/>
    </source>
</evidence>
<reference evidence="2" key="1">
    <citation type="submission" date="2020-08" db="EMBL/GenBank/DDBJ databases">
        <title>Genome public.</title>
        <authorList>
            <person name="Liu C."/>
            <person name="Sun Q."/>
        </authorList>
    </citation>
    <scope>NUCLEOTIDE SEQUENCE</scope>
    <source>
        <strain evidence="2">NSJ-32</strain>
    </source>
</reference>
<dbReference type="PANTHER" id="PTHR30399:SF1">
    <property type="entry name" value="UTP PYROPHOSPHATASE"/>
    <property type="match status" value="1"/>
</dbReference>
<dbReference type="PANTHER" id="PTHR30399">
    <property type="entry name" value="UNCHARACTERIZED PROTEIN YGJP"/>
    <property type="match status" value="1"/>
</dbReference>
<evidence type="ECO:0000313" key="3">
    <source>
        <dbReference type="Proteomes" id="UP000657006"/>
    </source>
</evidence>
<gene>
    <name evidence="2" type="ORF">H8730_08830</name>
</gene>
<proteinExistence type="predicted"/>
<dbReference type="Pfam" id="PF01863">
    <property type="entry name" value="YgjP-like"/>
    <property type="match status" value="1"/>
</dbReference>
<dbReference type="InterPro" id="IPR002725">
    <property type="entry name" value="YgjP-like_metallopeptidase"/>
</dbReference>
<organism evidence="2 3">
    <name type="scientific">Bianquea renquensis</name>
    <dbReference type="NCBI Taxonomy" id="2763661"/>
    <lineage>
        <taxon>Bacteria</taxon>
        <taxon>Bacillati</taxon>
        <taxon>Bacillota</taxon>
        <taxon>Clostridia</taxon>
        <taxon>Eubacteriales</taxon>
        <taxon>Bianqueaceae</taxon>
        <taxon>Bianquea</taxon>
    </lineage>
</organism>
<dbReference type="AlphaFoldDB" id="A0A926HXD5"/>
<dbReference type="Proteomes" id="UP000657006">
    <property type="component" value="Unassembled WGS sequence"/>
</dbReference>
<dbReference type="Gene3D" id="3.30.2010.10">
    <property type="entry name" value="Metalloproteases ('zincins'), catalytic domain"/>
    <property type="match status" value="1"/>
</dbReference>
<feature type="domain" description="YgjP-like metallopeptidase" evidence="1">
    <location>
        <begin position="23"/>
        <end position="223"/>
    </location>
</feature>
<keyword evidence="3" id="KW-1185">Reference proteome</keyword>
<protein>
    <submittedName>
        <fullName evidence="2">M48 family metallopeptidase</fullName>
    </submittedName>
</protein>
<dbReference type="RefSeq" id="WP_249289729.1">
    <property type="nucleotide sequence ID" value="NZ_JACRSQ010000011.1"/>
</dbReference>
<dbReference type="CDD" id="cd07344">
    <property type="entry name" value="M48_yhfN_like"/>
    <property type="match status" value="1"/>
</dbReference>
<comment type="caution">
    <text evidence="2">The sequence shown here is derived from an EMBL/GenBank/DDBJ whole genome shotgun (WGS) entry which is preliminary data.</text>
</comment>
<dbReference type="InterPro" id="IPR053136">
    <property type="entry name" value="UTP_pyrophosphatase-like"/>
</dbReference>
<name>A0A926HXD5_9FIRM</name>